<feature type="compositionally biased region" description="Low complexity" evidence="1">
    <location>
        <begin position="114"/>
        <end position="135"/>
    </location>
</feature>
<dbReference type="Proteomes" id="UP001205105">
    <property type="component" value="Unassembled WGS sequence"/>
</dbReference>
<feature type="region of interest" description="Disordered" evidence="1">
    <location>
        <begin position="261"/>
        <end position="304"/>
    </location>
</feature>
<proteinExistence type="predicted"/>
<keyword evidence="3" id="KW-1185">Reference proteome</keyword>
<sequence>MTRREVVAVANTATLEAAVRGCMEDGATKVMVVPYCTSLEFQPDANPTMALAEVQSRLPGIRCMMGETISVSTMLAEVIESQVKVVDGRRPDVAERWFTPEPRAVNRPTWSDWQHTQHSAAGAAGAQRAQQAEQAQAHAAAIHHAEAAVNGSSSAPRAWSDDFSSVMVVDYRPKPGSQPVETASTAVGANGHTNDWAGVGTTLAGSSSSTAHGAPFADWAGDGSADGQPLFEGALDKRLTGIEDQLQRIAGLLEMMPKSQQAQQAALHLETDDEDDKTGSAVSLRLPPPKPKKPFILRLLRGQP</sequence>
<evidence type="ECO:0000313" key="2">
    <source>
        <dbReference type="EMBL" id="KAI7843209.1"/>
    </source>
</evidence>
<evidence type="ECO:0000256" key="1">
    <source>
        <dbReference type="SAM" id="MobiDB-lite"/>
    </source>
</evidence>
<accession>A0AAD5DZ97</accession>
<organism evidence="2 3">
    <name type="scientific">Chlorella ohadii</name>
    <dbReference type="NCBI Taxonomy" id="2649997"/>
    <lineage>
        <taxon>Eukaryota</taxon>
        <taxon>Viridiplantae</taxon>
        <taxon>Chlorophyta</taxon>
        <taxon>core chlorophytes</taxon>
        <taxon>Trebouxiophyceae</taxon>
        <taxon>Chlorellales</taxon>
        <taxon>Chlorellaceae</taxon>
        <taxon>Chlorella clade</taxon>
        <taxon>Chlorella</taxon>
    </lineage>
</organism>
<dbReference type="AlphaFoldDB" id="A0AAD5DZ97"/>
<name>A0AAD5DZ97_9CHLO</name>
<comment type="caution">
    <text evidence="2">The sequence shown here is derived from an EMBL/GenBank/DDBJ whole genome shotgun (WGS) entry which is preliminary data.</text>
</comment>
<feature type="region of interest" description="Disordered" evidence="1">
    <location>
        <begin position="104"/>
        <end position="135"/>
    </location>
</feature>
<dbReference type="EMBL" id="JADXDR010000042">
    <property type="protein sequence ID" value="KAI7843209.1"/>
    <property type="molecule type" value="Genomic_DNA"/>
</dbReference>
<evidence type="ECO:0000313" key="3">
    <source>
        <dbReference type="Proteomes" id="UP001205105"/>
    </source>
</evidence>
<reference evidence="2" key="1">
    <citation type="submission" date="2020-11" db="EMBL/GenBank/DDBJ databases">
        <title>Chlorella ohadii genome sequencing and assembly.</title>
        <authorList>
            <person name="Murik O."/>
            <person name="Treves H."/>
            <person name="Kedem I."/>
            <person name="Shotland Y."/>
            <person name="Kaplan A."/>
        </authorList>
    </citation>
    <scope>NUCLEOTIDE SEQUENCE</scope>
    <source>
        <strain evidence="2">1</strain>
    </source>
</reference>
<gene>
    <name evidence="2" type="ORF">COHA_003190</name>
</gene>
<protein>
    <submittedName>
        <fullName evidence="2">Uncharacterized protein</fullName>
    </submittedName>
</protein>